<dbReference type="Proteomes" id="UP000179769">
    <property type="component" value="Unassembled WGS sequence"/>
</dbReference>
<evidence type="ECO:0000313" key="1">
    <source>
        <dbReference type="EMBL" id="OHV37264.1"/>
    </source>
</evidence>
<protein>
    <submittedName>
        <fullName evidence="1">Uncharacterized protein</fullName>
    </submittedName>
</protein>
<accession>A0A1S1QXT4</accession>
<dbReference type="EMBL" id="MAXA01000113">
    <property type="protein sequence ID" value="OHV37264.1"/>
    <property type="molecule type" value="Genomic_DNA"/>
</dbReference>
<reference evidence="2" key="1">
    <citation type="submission" date="2016-07" db="EMBL/GenBank/DDBJ databases">
        <title>Frankia sp. NRRL B-16219 Genome sequencing.</title>
        <authorList>
            <person name="Ghodhbane-Gtari F."/>
            <person name="Swanson E."/>
            <person name="Gueddou A."/>
            <person name="Louati M."/>
            <person name="Nouioui I."/>
            <person name="Hezbri K."/>
            <person name="Abebe-Akele F."/>
            <person name="Simpson S."/>
            <person name="Morris K."/>
            <person name="Thomas K."/>
            <person name="Gtari M."/>
            <person name="Tisa L.S."/>
        </authorList>
    </citation>
    <scope>NUCLEOTIDE SEQUENCE [LARGE SCALE GENOMIC DNA]</scope>
    <source>
        <strain evidence="2">NRRL B-16219</strain>
    </source>
</reference>
<gene>
    <name evidence="1" type="ORF">BBK14_02460</name>
</gene>
<keyword evidence="2" id="KW-1185">Reference proteome</keyword>
<proteinExistence type="predicted"/>
<organism evidence="1 2">
    <name type="scientific">Parafrankia soli</name>
    <dbReference type="NCBI Taxonomy" id="2599596"/>
    <lineage>
        <taxon>Bacteria</taxon>
        <taxon>Bacillati</taxon>
        <taxon>Actinomycetota</taxon>
        <taxon>Actinomycetes</taxon>
        <taxon>Frankiales</taxon>
        <taxon>Frankiaceae</taxon>
        <taxon>Parafrankia</taxon>
    </lineage>
</organism>
<sequence length="69" mass="6936">MTRAVQAPKSDPATIAALALDGVEAGAAEVLADDTSIHIRAALSGGLTDLYPALAELYSSREPVATLAG</sequence>
<comment type="caution">
    <text evidence="1">The sequence shown here is derived from an EMBL/GenBank/DDBJ whole genome shotgun (WGS) entry which is preliminary data.</text>
</comment>
<name>A0A1S1QXT4_9ACTN</name>
<dbReference type="AlphaFoldDB" id="A0A1S1QXT4"/>
<evidence type="ECO:0000313" key="2">
    <source>
        <dbReference type="Proteomes" id="UP000179769"/>
    </source>
</evidence>